<dbReference type="PROSITE" id="PS50097">
    <property type="entry name" value="BTB"/>
    <property type="match status" value="1"/>
</dbReference>
<reference evidence="2" key="1">
    <citation type="journal article" date="2014" name="PLoS Negl. Trop. Dis.">
        <title>An updated insight into the Sialotranscriptome of Triatoma infestans: developmental stage and geographic variations.</title>
        <authorList>
            <person name="Schwarz A."/>
            <person name="Medrano-Mercado N."/>
            <person name="Schaub G.A."/>
            <person name="Struchiner C.J."/>
            <person name="Bargues M.D."/>
            <person name="Levy M.Z."/>
            <person name="Ribeiro J.M."/>
        </authorList>
    </citation>
    <scope>NUCLEOTIDE SEQUENCE</scope>
    <source>
        <strain evidence="2">Chile</strain>
        <tissue evidence="2">Salivary glands</tissue>
    </source>
</reference>
<proteinExistence type="evidence at transcript level"/>
<dbReference type="SUPFAM" id="SSF54695">
    <property type="entry name" value="POZ domain"/>
    <property type="match status" value="1"/>
</dbReference>
<feature type="non-terminal residue" evidence="2">
    <location>
        <position position="1"/>
    </location>
</feature>
<organism evidence="2">
    <name type="scientific">Triatoma infestans</name>
    <name type="common">Assassin bug</name>
    <dbReference type="NCBI Taxonomy" id="30076"/>
    <lineage>
        <taxon>Eukaryota</taxon>
        <taxon>Metazoa</taxon>
        <taxon>Ecdysozoa</taxon>
        <taxon>Arthropoda</taxon>
        <taxon>Hexapoda</taxon>
        <taxon>Insecta</taxon>
        <taxon>Pterygota</taxon>
        <taxon>Neoptera</taxon>
        <taxon>Paraneoptera</taxon>
        <taxon>Hemiptera</taxon>
        <taxon>Heteroptera</taxon>
        <taxon>Panheteroptera</taxon>
        <taxon>Cimicomorpha</taxon>
        <taxon>Reduviidae</taxon>
        <taxon>Triatominae</taxon>
        <taxon>Triatoma</taxon>
    </lineage>
</organism>
<dbReference type="SMART" id="SM00225">
    <property type="entry name" value="BTB"/>
    <property type="match status" value="1"/>
</dbReference>
<protein>
    <recommendedName>
        <fullName evidence="1">BTB domain-containing protein</fullName>
    </recommendedName>
</protein>
<dbReference type="InterPro" id="IPR011333">
    <property type="entry name" value="SKP1/BTB/POZ_sf"/>
</dbReference>
<dbReference type="InterPro" id="IPR000210">
    <property type="entry name" value="BTB/POZ_dom"/>
</dbReference>
<dbReference type="PANTHER" id="PTHR45774:SF3">
    <property type="entry name" value="BTB (POZ) DOMAIN-CONTAINING 2B-RELATED"/>
    <property type="match status" value="1"/>
</dbReference>
<dbReference type="PANTHER" id="PTHR45774">
    <property type="entry name" value="BTB/POZ DOMAIN-CONTAINING"/>
    <property type="match status" value="1"/>
</dbReference>
<accession>A0A023EY95</accession>
<name>A0A023EY95_TRIIF</name>
<evidence type="ECO:0000313" key="2">
    <source>
        <dbReference type="EMBL" id="JAC14093.1"/>
    </source>
</evidence>
<dbReference type="AlphaFoldDB" id="A0A023EY95"/>
<dbReference type="Pfam" id="PF00651">
    <property type="entry name" value="BTB"/>
    <property type="match status" value="1"/>
</dbReference>
<sequence length="453" mass="51984">KSSLKERFKELLLLSQWTDCTFAVGEENTEIKCHKLVLAVSSPVFEALFFGGLSDPSCEPIRVPDIEPQIFKMMLMYMYSDSLNLHTVEEAGNLLYAAKKYLMPQLSRLCLEYLLDRTCIQTLWDILAIAESLDEEELIDAVLKIMCRFGRHVWYSKAEHLSAAMLKRLLSETSMNMSEEELWSVTLDWAHKDCLDRGVILTGRHLRDALQRERLLERIRFLVFNGEKFKNDVVQTEVLTESEVNVICQLIEEQQLDQNGLTDDDTNKHTYEIPAGICPLKKKRRRVSRVIWRCTREKVKGDTMWICCDQFVCSVVSNNLVLVTGLEVPTRSIYSARECYPWLGSLQHPTGTYNERFSVAITDQDGTVLVSTSYDARVPYDSIQVVTLDEEVWFNANKTYYIIIEVSSGSYELYNLARSVESKGTIFTFKDSSDHSRAGIFCGSFVTSILYCL</sequence>
<feature type="domain" description="BTB" evidence="1">
    <location>
        <begin position="18"/>
        <end position="87"/>
    </location>
</feature>
<dbReference type="Gene3D" id="3.30.710.10">
    <property type="entry name" value="Potassium Channel Kv1.1, Chain A"/>
    <property type="match status" value="1"/>
</dbReference>
<evidence type="ECO:0000259" key="1">
    <source>
        <dbReference type="PROSITE" id="PS50097"/>
    </source>
</evidence>
<dbReference type="EMBL" id="GBBI01004619">
    <property type="protein sequence ID" value="JAC14093.1"/>
    <property type="molecule type" value="mRNA"/>
</dbReference>